<dbReference type="SUPFAM" id="SSF52540">
    <property type="entry name" value="P-loop containing nucleoside triphosphate hydrolases"/>
    <property type="match status" value="1"/>
</dbReference>
<dbReference type="CDD" id="cd03283">
    <property type="entry name" value="ABC_MutS-like"/>
    <property type="match status" value="1"/>
</dbReference>
<dbReference type="GO" id="GO:0006298">
    <property type="term" value="P:mismatch repair"/>
    <property type="evidence" value="ECO:0007669"/>
    <property type="project" value="InterPro"/>
</dbReference>
<feature type="domain" description="DNA mismatch repair proteins mutS family" evidence="5">
    <location>
        <begin position="421"/>
        <end position="603"/>
    </location>
</feature>
<keyword evidence="4" id="KW-0812">Transmembrane</keyword>
<keyword evidence="3" id="KW-0238">DNA-binding</keyword>
<sequence length="603" mass="69323">MLESKEQYEKRKTYYSRRLEKLTQTINRLSNVRLVTFLAGCVLAVFFYMTQRSSLGWGIVILTLVSFAGLVLWHQKLRTQQNYMRVLYENHDQALKRLEGEWKSFPDNGEDFRDPTHPYSEDLDLFGTGSLFQWINVAKTFRGREKLKEALTEPPIGIETILKKQAAIKELARNLAWRQRFLAEARLTKRPLNSPEPIIEWAKTYDPNYLRLRVLILTRALPIITSAFLLCYLLTARVSFWFPLTGLLVQTIILLVGKGRGKVLNAVYTYKDSIKIYEKMLERFEKRTFQAEHLQALKKGLYNRDGKTAFEQIRKLASLAELIANRSNAMFLIINILTLWDIQCMIALESWKEKSGRSLGYWVETLAELEALASLAIIPRDHPDWGTPDISRENRDIVASKMGHPLLRESVCNDLSMTKGSGILLITGSNMSGKSTLLRTMGINLVLAYAGASVCAQRFSCSVLRIYTCMRVSDNLGENISSFYAELLRIKEIVSASKTEEKIFFLLDEIFKGTNSQDRHAGAKVLIRQLSKVGAMGMVSTHDLELGDLERESDRRIRNYHFREYYKNDQIYFDYKLRSGISTTRNAMYLIKMAGIEVDDLDN</sequence>
<reference evidence="7" key="1">
    <citation type="submission" date="2018-02" db="EMBL/GenBank/DDBJ databases">
        <authorList>
            <person name="Hausmann B."/>
        </authorList>
    </citation>
    <scope>NUCLEOTIDE SEQUENCE [LARGE SCALE GENOMIC DNA]</scope>
    <source>
        <strain evidence="7">Peat soil MAG SbF1</strain>
    </source>
</reference>
<evidence type="ECO:0000256" key="4">
    <source>
        <dbReference type="SAM" id="Phobius"/>
    </source>
</evidence>
<name>A0A2U3K7R2_9FIRM</name>
<dbReference type="Proteomes" id="UP000238916">
    <property type="component" value="Unassembled WGS sequence"/>
</dbReference>
<keyword evidence="1" id="KW-0547">Nucleotide-binding</keyword>
<dbReference type="InterPro" id="IPR000432">
    <property type="entry name" value="DNA_mismatch_repair_MutS_C"/>
</dbReference>
<dbReference type="PANTHER" id="PTHR11361:SF99">
    <property type="entry name" value="DNA MISMATCH REPAIR PROTEIN"/>
    <property type="match status" value="1"/>
</dbReference>
<evidence type="ECO:0000313" key="6">
    <source>
        <dbReference type="EMBL" id="SPF35711.1"/>
    </source>
</evidence>
<accession>A0A2U3K7R2</accession>
<keyword evidence="4" id="KW-1133">Transmembrane helix</keyword>
<dbReference type="Pfam" id="PF00488">
    <property type="entry name" value="MutS_V"/>
    <property type="match status" value="1"/>
</dbReference>
<dbReference type="AlphaFoldDB" id="A0A2U3K7R2"/>
<dbReference type="Gene3D" id="3.40.50.300">
    <property type="entry name" value="P-loop containing nucleotide triphosphate hydrolases"/>
    <property type="match status" value="1"/>
</dbReference>
<keyword evidence="2" id="KW-0067">ATP-binding</keyword>
<feature type="transmembrane region" description="Helical" evidence="4">
    <location>
        <begin position="31"/>
        <end position="49"/>
    </location>
</feature>
<evidence type="ECO:0000259" key="5">
    <source>
        <dbReference type="SMART" id="SM00534"/>
    </source>
</evidence>
<dbReference type="InterPro" id="IPR036187">
    <property type="entry name" value="DNA_mismatch_repair_MutS_sf"/>
</dbReference>
<feature type="transmembrane region" description="Helical" evidence="4">
    <location>
        <begin position="214"/>
        <end position="235"/>
    </location>
</feature>
<keyword evidence="4" id="KW-0472">Membrane</keyword>
<evidence type="ECO:0000256" key="3">
    <source>
        <dbReference type="ARBA" id="ARBA00023125"/>
    </source>
</evidence>
<dbReference type="SMART" id="SM00534">
    <property type="entry name" value="MUTSac"/>
    <property type="match status" value="1"/>
</dbReference>
<evidence type="ECO:0000256" key="1">
    <source>
        <dbReference type="ARBA" id="ARBA00022741"/>
    </source>
</evidence>
<evidence type="ECO:0000256" key="2">
    <source>
        <dbReference type="ARBA" id="ARBA00022840"/>
    </source>
</evidence>
<protein>
    <submittedName>
        <fullName evidence="6">MutS domain V family protein</fullName>
    </submittedName>
</protein>
<dbReference type="OrthoDB" id="9802448at2"/>
<organism evidence="6 7">
    <name type="scientific">Candidatus Desulfosporosinus infrequens</name>
    <dbReference type="NCBI Taxonomy" id="2043169"/>
    <lineage>
        <taxon>Bacteria</taxon>
        <taxon>Bacillati</taxon>
        <taxon>Bacillota</taxon>
        <taxon>Clostridia</taxon>
        <taxon>Eubacteriales</taxon>
        <taxon>Desulfitobacteriaceae</taxon>
        <taxon>Desulfosporosinus</taxon>
    </lineage>
</organism>
<proteinExistence type="predicted"/>
<dbReference type="GO" id="GO:0005829">
    <property type="term" value="C:cytosol"/>
    <property type="evidence" value="ECO:0007669"/>
    <property type="project" value="TreeGrafter"/>
</dbReference>
<feature type="transmembrane region" description="Helical" evidence="4">
    <location>
        <begin position="55"/>
        <end position="73"/>
    </location>
</feature>
<dbReference type="GO" id="GO:0005524">
    <property type="term" value="F:ATP binding"/>
    <property type="evidence" value="ECO:0007669"/>
    <property type="project" value="UniProtKB-KW"/>
</dbReference>
<dbReference type="SUPFAM" id="SSF48334">
    <property type="entry name" value="DNA repair protein MutS, domain III"/>
    <property type="match status" value="1"/>
</dbReference>
<dbReference type="InterPro" id="IPR027417">
    <property type="entry name" value="P-loop_NTPase"/>
</dbReference>
<dbReference type="Gene3D" id="1.10.1420.10">
    <property type="match status" value="1"/>
</dbReference>
<dbReference type="EMBL" id="OMOF01000061">
    <property type="protein sequence ID" value="SPF35711.1"/>
    <property type="molecule type" value="Genomic_DNA"/>
</dbReference>
<evidence type="ECO:0000313" key="7">
    <source>
        <dbReference type="Proteomes" id="UP000238916"/>
    </source>
</evidence>
<dbReference type="GO" id="GO:0030983">
    <property type="term" value="F:mismatched DNA binding"/>
    <property type="evidence" value="ECO:0007669"/>
    <property type="project" value="InterPro"/>
</dbReference>
<gene>
    <name evidence="6" type="ORF">SBF1_1530004</name>
</gene>
<dbReference type="PANTHER" id="PTHR11361">
    <property type="entry name" value="DNA MISMATCH REPAIR PROTEIN MUTS FAMILY MEMBER"/>
    <property type="match status" value="1"/>
</dbReference>
<dbReference type="GO" id="GO:0140664">
    <property type="term" value="F:ATP-dependent DNA damage sensor activity"/>
    <property type="evidence" value="ECO:0007669"/>
    <property type="project" value="InterPro"/>
</dbReference>
<dbReference type="InterPro" id="IPR045076">
    <property type="entry name" value="MutS"/>
</dbReference>